<dbReference type="Pfam" id="PF20512">
    <property type="entry name" value="PMI_typeI_hel"/>
    <property type="match status" value="1"/>
</dbReference>
<dbReference type="PANTHER" id="PTHR10309:SF0">
    <property type="entry name" value="MANNOSE-6-PHOSPHATE ISOMERASE"/>
    <property type="match status" value="1"/>
</dbReference>
<evidence type="ECO:0000259" key="1">
    <source>
        <dbReference type="Pfam" id="PF20512"/>
    </source>
</evidence>
<dbReference type="AlphaFoldDB" id="A0A0R3TPQ5"/>
<protein>
    <submittedName>
        <fullName evidence="2">PMI_typeI_hel domain-containing protein</fullName>
    </submittedName>
</protein>
<dbReference type="Gene3D" id="1.10.441.10">
    <property type="entry name" value="Phosphomannose Isomerase, domain 2"/>
    <property type="match status" value="1"/>
</dbReference>
<evidence type="ECO:0000313" key="2">
    <source>
        <dbReference type="WBParaSite" id="HNAJ_0000947201-mRNA-1"/>
    </source>
</evidence>
<feature type="domain" description="Phosphomannose isomerase type I helical insertion" evidence="1">
    <location>
        <begin position="11"/>
        <end position="84"/>
    </location>
</feature>
<reference evidence="2" key="1">
    <citation type="submission" date="2017-02" db="UniProtKB">
        <authorList>
            <consortium name="WormBaseParasite"/>
        </authorList>
    </citation>
    <scope>IDENTIFICATION</scope>
</reference>
<dbReference type="GO" id="GO:0005829">
    <property type="term" value="C:cytosol"/>
    <property type="evidence" value="ECO:0007669"/>
    <property type="project" value="TreeGrafter"/>
</dbReference>
<name>A0A0R3TPQ5_RODNA</name>
<dbReference type="UniPathway" id="UPA00126">
    <property type="reaction ID" value="UER00423"/>
</dbReference>
<dbReference type="SUPFAM" id="SSF51182">
    <property type="entry name" value="RmlC-like cupins"/>
    <property type="match status" value="1"/>
</dbReference>
<dbReference type="InterPro" id="IPR046458">
    <property type="entry name" value="PMI_typeI_hel"/>
</dbReference>
<dbReference type="PROSITE" id="PS00966">
    <property type="entry name" value="PMI_I_2"/>
    <property type="match status" value="1"/>
</dbReference>
<dbReference type="InterPro" id="IPR016305">
    <property type="entry name" value="Mannose-6-P_Isomerase"/>
</dbReference>
<dbReference type="GO" id="GO:0009298">
    <property type="term" value="P:GDP-mannose biosynthetic process"/>
    <property type="evidence" value="ECO:0007669"/>
    <property type="project" value="UniProtKB-UniPathway"/>
</dbReference>
<proteinExistence type="predicted"/>
<dbReference type="PRINTS" id="PR00714">
    <property type="entry name" value="MAN6PISMRASE"/>
</dbReference>
<dbReference type="InterPro" id="IPR014710">
    <property type="entry name" value="RmlC-like_jellyroll"/>
</dbReference>
<dbReference type="STRING" id="102285.A0A0R3TPQ5"/>
<dbReference type="GO" id="GO:0004476">
    <property type="term" value="F:mannose-6-phosphate isomerase activity"/>
    <property type="evidence" value="ECO:0007669"/>
    <property type="project" value="InterPro"/>
</dbReference>
<dbReference type="InterPro" id="IPR018050">
    <property type="entry name" value="Pmannose_isomerase-type1_CS"/>
</dbReference>
<dbReference type="WBParaSite" id="HNAJ_0000947201-mRNA-1">
    <property type="protein sequence ID" value="HNAJ_0000947201-mRNA-1"/>
    <property type="gene ID" value="HNAJ_0000947201"/>
</dbReference>
<dbReference type="Gene3D" id="2.60.120.10">
    <property type="entry name" value="Jelly Rolls"/>
    <property type="match status" value="2"/>
</dbReference>
<dbReference type="PANTHER" id="PTHR10309">
    <property type="entry name" value="MANNOSE-6-PHOSPHATE ISOMERASE"/>
    <property type="match status" value="1"/>
</dbReference>
<accession>A0A0R3TPQ5</accession>
<sequence length="265" mass="28981">LAELTLNPSKDSKGEMIRNLYSCLMHSSSEKVEGAINSLVKKFTQSADSRLEGIEGVDSSSLVELFLRLNQQFPGDVGCLSVFFFNYIKMKPGEAIFLKANTPHAYISGDCVECMANSDNVVRAGLTPKFKDVERLLDMLEYESLEGPSNLRFPPVASSKISTPEGVKFECFVPPVSEFAVNSIQFDNESREFSLPPVPTASILLFIHGEGIITAALPCQTNSTKFEFGPGCIYFVPAKMKVTLTSKAGGPHSSLNAFRAYVNLI</sequence>
<organism evidence="2">
    <name type="scientific">Rodentolepis nana</name>
    <name type="common">Dwarf tapeworm</name>
    <name type="synonym">Hymenolepis nana</name>
    <dbReference type="NCBI Taxonomy" id="102285"/>
    <lineage>
        <taxon>Eukaryota</taxon>
        <taxon>Metazoa</taxon>
        <taxon>Spiralia</taxon>
        <taxon>Lophotrochozoa</taxon>
        <taxon>Platyhelminthes</taxon>
        <taxon>Cestoda</taxon>
        <taxon>Eucestoda</taxon>
        <taxon>Cyclophyllidea</taxon>
        <taxon>Hymenolepididae</taxon>
        <taxon>Rodentolepis</taxon>
    </lineage>
</organism>
<dbReference type="InterPro" id="IPR011051">
    <property type="entry name" value="RmlC_Cupin_sf"/>
</dbReference>